<sequence>MSPFSLYFLGTQYVESGEKWPERYYILQVLKYLPFLCAPKLSTWRPPNHRRHFVLWNTHKKSMSVITVRRNFRRQFGVDPPDKKLIKLWHTHLMGSACLCKGKNSRRSRSEETAEKVRKFFLGVSSSFQANFHQSLQTGYLENNKEKG</sequence>
<protein>
    <recommendedName>
        <fullName evidence="3">DUF4817 domain-containing protein</fullName>
    </recommendedName>
</protein>
<evidence type="ECO:0008006" key="3">
    <source>
        <dbReference type="Google" id="ProtNLM"/>
    </source>
</evidence>
<comment type="caution">
    <text evidence="1">The sequence shown here is derived from an EMBL/GenBank/DDBJ whole genome shotgun (WGS) entry which is preliminary data.</text>
</comment>
<name>A0A8X6XF76_9ARAC</name>
<dbReference type="EMBL" id="BMAV01008816">
    <property type="protein sequence ID" value="GFY52703.1"/>
    <property type="molecule type" value="Genomic_DNA"/>
</dbReference>
<dbReference type="OrthoDB" id="6782743at2759"/>
<accession>A0A8X6XF76</accession>
<evidence type="ECO:0000313" key="2">
    <source>
        <dbReference type="Proteomes" id="UP000886998"/>
    </source>
</evidence>
<proteinExistence type="predicted"/>
<keyword evidence="2" id="KW-1185">Reference proteome</keyword>
<reference evidence="1" key="1">
    <citation type="submission" date="2020-08" db="EMBL/GenBank/DDBJ databases">
        <title>Multicomponent nature underlies the extraordinary mechanical properties of spider dragline silk.</title>
        <authorList>
            <person name="Kono N."/>
            <person name="Nakamura H."/>
            <person name="Mori M."/>
            <person name="Yoshida Y."/>
            <person name="Ohtoshi R."/>
            <person name="Malay A.D."/>
            <person name="Moran D.A.P."/>
            <person name="Tomita M."/>
            <person name="Numata K."/>
            <person name="Arakawa K."/>
        </authorList>
    </citation>
    <scope>NUCLEOTIDE SEQUENCE</scope>
</reference>
<dbReference type="Proteomes" id="UP000886998">
    <property type="component" value="Unassembled WGS sequence"/>
</dbReference>
<organism evidence="1 2">
    <name type="scientific">Trichonephila inaurata madagascariensis</name>
    <dbReference type="NCBI Taxonomy" id="2747483"/>
    <lineage>
        <taxon>Eukaryota</taxon>
        <taxon>Metazoa</taxon>
        <taxon>Ecdysozoa</taxon>
        <taxon>Arthropoda</taxon>
        <taxon>Chelicerata</taxon>
        <taxon>Arachnida</taxon>
        <taxon>Araneae</taxon>
        <taxon>Araneomorphae</taxon>
        <taxon>Entelegynae</taxon>
        <taxon>Araneoidea</taxon>
        <taxon>Nephilidae</taxon>
        <taxon>Trichonephila</taxon>
        <taxon>Trichonephila inaurata</taxon>
    </lineage>
</organism>
<gene>
    <name evidence="1" type="ORF">TNIN_195841</name>
</gene>
<evidence type="ECO:0000313" key="1">
    <source>
        <dbReference type="EMBL" id="GFY52703.1"/>
    </source>
</evidence>
<dbReference type="AlphaFoldDB" id="A0A8X6XF76"/>